<keyword evidence="8 12" id="KW-0675">Receptor</keyword>
<keyword evidence="7" id="KW-0472">Membrane</keyword>
<evidence type="ECO:0000256" key="10">
    <source>
        <dbReference type="ARBA" id="ARBA00023224"/>
    </source>
</evidence>
<keyword evidence="4" id="KW-0732">Signal</keyword>
<feature type="domain" description="Receptor ligand binding region" evidence="11">
    <location>
        <begin position="67"/>
        <end position="332"/>
    </location>
</feature>
<dbReference type="SUPFAM" id="SSF53822">
    <property type="entry name" value="Periplasmic binding protein-like I"/>
    <property type="match status" value="2"/>
</dbReference>
<dbReference type="STRING" id="84645.A0A498LYR6"/>
<evidence type="ECO:0000259" key="11">
    <source>
        <dbReference type="Pfam" id="PF01094"/>
    </source>
</evidence>
<dbReference type="Gene3D" id="3.40.50.2300">
    <property type="match status" value="3"/>
</dbReference>
<proteinExistence type="predicted"/>
<comment type="subcellular location">
    <subcellularLocation>
        <location evidence="1">Cell membrane</location>
        <topology evidence="1">Multi-pass membrane protein</topology>
    </subcellularLocation>
</comment>
<dbReference type="PANTHER" id="PTHR24061">
    <property type="entry name" value="CALCIUM-SENSING RECEPTOR-RELATED"/>
    <property type="match status" value="1"/>
</dbReference>
<evidence type="ECO:0000256" key="8">
    <source>
        <dbReference type="ARBA" id="ARBA00023170"/>
    </source>
</evidence>
<keyword evidence="10" id="KW-0807">Transducer</keyword>
<evidence type="ECO:0000256" key="3">
    <source>
        <dbReference type="ARBA" id="ARBA00022692"/>
    </source>
</evidence>
<dbReference type="PRINTS" id="PR00248">
    <property type="entry name" value="GPCRMGR"/>
</dbReference>
<dbReference type="InterPro" id="IPR012337">
    <property type="entry name" value="RNaseH-like_sf"/>
</dbReference>
<dbReference type="InterPro" id="IPR000337">
    <property type="entry name" value="GPCR_3"/>
</dbReference>
<dbReference type="SUPFAM" id="SSF53098">
    <property type="entry name" value="Ribonuclease H-like"/>
    <property type="match status" value="1"/>
</dbReference>
<dbReference type="FunFam" id="3.40.50.2300:FF:000016">
    <property type="entry name" value="Taste 1 receptor member 2"/>
    <property type="match status" value="1"/>
</dbReference>
<evidence type="ECO:0000313" key="13">
    <source>
        <dbReference type="Proteomes" id="UP000290572"/>
    </source>
</evidence>
<evidence type="ECO:0000256" key="7">
    <source>
        <dbReference type="ARBA" id="ARBA00023136"/>
    </source>
</evidence>
<evidence type="ECO:0000256" key="2">
    <source>
        <dbReference type="ARBA" id="ARBA00022475"/>
    </source>
</evidence>
<dbReference type="Pfam" id="PF01094">
    <property type="entry name" value="ANF_receptor"/>
    <property type="match status" value="1"/>
</dbReference>
<keyword evidence="2" id="KW-1003">Cell membrane</keyword>
<dbReference type="EMBL" id="QBIY01013039">
    <property type="protein sequence ID" value="RXN12683.1"/>
    <property type="molecule type" value="Genomic_DNA"/>
</dbReference>
<evidence type="ECO:0000256" key="1">
    <source>
        <dbReference type="ARBA" id="ARBA00004651"/>
    </source>
</evidence>
<keyword evidence="13" id="KW-1185">Reference proteome</keyword>
<keyword evidence="5" id="KW-1133">Transmembrane helix</keyword>
<evidence type="ECO:0000256" key="5">
    <source>
        <dbReference type="ARBA" id="ARBA00022989"/>
    </source>
</evidence>
<organism evidence="12 13">
    <name type="scientific">Labeo rohita</name>
    <name type="common">Indian major carp</name>
    <name type="synonym">Cyprinus rohita</name>
    <dbReference type="NCBI Taxonomy" id="84645"/>
    <lineage>
        <taxon>Eukaryota</taxon>
        <taxon>Metazoa</taxon>
        <taxon>Chordata</taxon>
        <taxon>Craniata</taxon>
        <taxon>Vertebrata</taxon>
        <taxon>Euteleostomi</taxon>
        <taxon>Actinopterygii</taxon>
        <taxon>Neopterygii</taxon>
        <taxon>Teleostei</taxon>
        <taxon>Ostariophysi</taxon>
        <taxon>Cypriniformes</taxon>
        <taxon>Cyprinidae</taxon>
        <taxon>Labeoninae</taxon>
        <taxon>Labeonini</taxon>
        <taxon>Labeo</taxon>
    </lineage>
</organism>
<evidence type="ECO:0000256" key="6">
    <source>
        <dbReference type="ARBA" id="ARBA00023040"/>
    </source>
</evidence>
<keyword evidence="9" id="KW-0325">Glycoprotein</keyword>
<reference evidence="12 13" key="1">
    <citation type="submission" date="2018-03" db="EMBL/GenBank/DDBJ databases">
        <title>Draft genome sequence of Rohu Carp (Labeo rohita).</title>
        <authorList>
            <person name="Das P."/>
            <person name="Kushwaha B."/>
            <person name="Joshi C.G."/>
            <person name="Kumar D."/>
            <person name="Nagpure N.S."/>
            <person name="Sahoo L."/>
            <person name="Das S.P."/>
            <person name="Bit A."/>
            <person name="Patnaik S."/>
            <person name="Meher P.K."/>
            <person name="Jayasankar P."/>
            <person name="Koringa P.G."/>
            <person name="Patel N.V."/>
            <person name="Hinsu A.T."/>
            <person name="Kumar R."/>
            <person name="Pandey M."/>
            <person name="Agarwal S."/>
            <person name="Srivastava S."/>
            <person name="Singh M."/>
            <person name="Iquebal M.A."/>
            <person name="Jaiswal S."/>
            <person name="Angadi U.B."/>
            <person name="Kumar N."/>
            <person name="Raza M."/>
            <person name="Shah T.M."/>
            <person name="Rai A."/>
            <person name="Jena J.K."/>
        </authorList>
    </citation>
    <scope>NUCLEOTIDE SEQUENCE [LARGE SCALE GENOMIC DNA]</scope>
    <source>
        <strain evidence="12">DASCIFA01</strain>
        <tissue evidence="12">Testis</tissue>
    </source>
</reference>
<dbReference type="GO" id="GO:0005886">
    <property type="term" value="C:plasma membrane"/>
    <property type="evidence" value="ECO:0007669"/>
    <property type="project" value="UniProtKB-SubCell"/>
</dbReference>
<comment type="caution">
    <text evidence="12">The sequence shown here is derived from an EMBL/GenBank/DDBJ whole genome shotgun (WGS) entry which is preliminary data.</text>
</comment>
<keyword evidence="3" id="KW-0812">Transmembrane</keyword>
<sequence>MTLEERRHCPELQTRQVWIVFFTPLGMTISLSSGYHPQSNGHMERKIQEIDHFQRTFCHAHQNSWTGPYGSTRTITIAPLITMDLIPMVNYGAASYALSNKLHYPSFVRTIPSNKDLIEMIIHIIRWFGWNWVAFLGSEDDYSSDGLKLFNKYINNTGICLAYQERLSLNANYSLALKKIDKLNINVIVVFALTQYASKIIKAAIASNIQDKVWIASPAWSMNQQIPREPGIEKIGTIIGIAERLLSLPGFDEFIYKARGALDAGHNDRAESDIQSKSETCNQCCDYCSLLTTEDIINESPTHSFAIYAAIYTIAHALHKVLQCDMNGCPKNTMAKPYMVKFDDNYDPTISYAVVLWHTDVNPPQFEMVGTYDTNPEITLTINNSLMPWRNKSGTPITVFHVQRVNGLMRAAQHNGSVKPKEKLNNYQPKVIALTGPYGSTRTMTIAPLTPMDLIPMVNYGAASYALSNKLKYPSVLLEEIKKLDFLLNGRQVKYDENYDPSICYAVVLWHTDVNPPQFEIVGTYDTHPEITLTINNSLMAWHNNSDYPFKVLQSIL</sequence>
<dbReference type="Proteomes" id="UP000290572">
    <property type="component" value="Unassembled WGS sequence"/>
</dbReference>
<evidence type="ECO:0000256" key="4">
    <source>
        <dbReference type="ARBA" id="ARBA00022729"/>
    </source>
</evidence>
<gene>
    <name evidence="12" type="ORF">ROHU_037255</name>
</gene>
<keyword evidence="6" id="KW-0297">G-protein coupled receptor</keyword>
<evidence type="ECO:0000313" key="12">
    <source>
        <dbReference type="EMBL" id="RXN12683.1"/>
    </source>
</evidence>
<evidence type="ECO:0000256" key="9">
    <source>
        <dbReference type="ARBA" id="ARBA00023180"/>
    </source>
</evidence>
<dbReference type="InterPro" id="IPR000068">
    <property type="entry name" value="GPCR_3_Ca_sens_rcpt-rel"/>
</dbReference>
<name>A0A498LYR6_LABRO</name>
<dbReference type="InterPro" id="IPR028082">
    <property type="entry name" value="Peripla_BP_I"/>
</dbReference>
<dbReference type="InterPro" id="IPR001828">
    <property type="entry name" value="ANF_lig-bd_rcpt"/>
</dbReference>
<dbReference type="PANTHER" id="PTHR24061:SF441">
    <property type="entry name" value="TASTE RECEPTOR TYPE 1 MEMBER 2B-RELATED"/>
    <property type="match status" value="1"/>
</dbReference>
<dbReference type="AlphaFoldDB" id="A0A498LYR6"/>
<protein>
    <submittedName>
        <fullName evidence="12">Taste receptor type 1 member 1-like protein</fullName>
    </submittedName>
</protein>
<dbReference type="GO" id="GO:0004930">
    <property type="term" value="F:G protein-coupled receptor activity"/>
    <property type="evidence" value="ECO:0007669"/>
    <property type="project" value="UniProtKB-KW"/>
</dbReference>
<accession>A0A498LYR6</accession>